<keyword evidence="3" id="KW-1185">Reference proteome</keyword>
<dbReference type="InterPro" id="IPR011009">
    <property type="entry name" value="Kinase-like_dom_sf"/>
</dbReference>
<protein>
    <recommendedName>
        <fullName evidence="1">Protein kinase domain-containing protein</fullName>
    </recommendedName>
</protein>
<sequence length="286" mass="32679">MSDNKLVYIKRVGTNDGESRIMAMLNASPLDGDPRNHTVPILDTFQDDEDSSISYIVMPFLRLTHNPPFTNVGEIVDFADQFLEGLAFMHEHCVAHRDCSEKNLMMDATAMYPLGFHPVKHTFLPDCNTPARSSIIPRSVAGVRYYFVDFGISSFIPPDAPSKLVLGLDGRDQDVPELSDEDPYDPFKVDIFTIGNVFRRLFYDDFSNMEFLAPLIESMTREDPAQRPTAAEALRQWTAIRKRISIFSLLWRLKRRNEGRIASVVADAKDLPHVSRQWLNWLIGRR</sequence>
<dbReference type="Proteomes" id="UP000298061">
    <property type="component" value="Unassembled WGS sequence"/>
</dbReference>
<accession>A0A4Y9ZNI3</accession>
<evidence type="ECO:0000313" key="3">
    <source>
        <dbReference type="Proteomes" id="UP000298061"/>
    </source>
</evidence>
<organism evidence="2 3">
    <name type="scientific">Hericium alpestre</name>
    <dbReference type="NCBI Taxonomy" id="135208"/>
    <lineage>
        <taxon>Eukaryota</taxon>
        <taxon>Fungi</taxon>
        <taxon>Dikarya</taxon>
        <taxon>Basidiomycota</taxon>
        <taxon>Agaricomycotina</taxon>
        <taxon>Agaricomycetes</taxon>
        <taxon>Russulales</taxon>
        <taxon>Hericiaceae</taxon>
        <taxon>Hericium</taxon>
    </lineage>
</organism>
<dbReference type="SUPFAM" id="SSF56112">
    <property type="entry name" value="Protein kinase-like (PK-like)"/>
    <property type="match status" value="1"/>
</dbReference>
<reference evidence="2 3" key="1">
    <citation type="submission" date="2019-02" db="EMBL/GenBank/DDBJ databases">
        <title>Genome sequencing of the rare red list fungi Hericium alpestre (H. flagellum).</title>
        <authorList>
            <person name="Buettner E."/>
            <person name="Kellner H."/>
        </authorList>
    </citation>
    <scope>NUCLEOTIDE SEQUENCE [LARGE SCALE GENOMIC DNA]</scope>
    <source>
        <strain evidence="2 3">DSM 108284</strain>
    </source>
</reference>
<comment type="caution">
    <text evidence="2">The sequence shown here is derived from an EMBL/GenBank/DDBJ whole genome shotgun (WGS) entry which is preliminary data.</text>
</comment>
<dbReference type="GO" id="GO:0005524">
    <property type="term" value="F:ATP binding"/>
    <property type="evidence" value="ECO:0007669"/>
    <property type="project" value="InterPro"/>
</dbReference>
<proteinExistence type="predicted"/>
<evidence type="ECO:0000259" key="1">
    <source>
        <dbReference type="PROSITE" id="PS50011"/>
    </source>
</evidence>
<feature type="domain" description="Protein kinase" evidence="1">
    <location>
        <begin position="1"/>
        <end position="286"/>
    </location>
</feature>
<dbReference type="PROSITE" id="PS50011">
    <property type="entry name" value="PROTEIN_KINASE_DOM"/>
    <property type="match status" value="1"/>
</dbReference>
<gene>
    <name evidence="2" type="ORF">EWM64_g8404</name>
</gene>
<dbReference type="SMART" id="SM00220">
    <property type="entry name" value="S_TKc"/>
    <property type="match status" value="1"/>
</dbReference>
<dbReference type="AlphaFoldDB" id="A0A4Y9ZNI3"/>
<dbReference type="GO" id="GO:0005634">
    <property type="term" value="C:nucleus"/>
    <property type="evidence" value="ECO:0007669"/>
    <property type="project" value="TreeGrafter"/>
</dbReference>
<dbReference type="GO" id="GO:0004674">
    <property type="term" value="F:protein serine/threonine kinase activity"/>
    <property type="evidence" value="ECO:0007669"/>
    <property type="project" value="TreeGrafter"/>
</dbReference>
<dbReference type="Gene3D" id="1.10.510.10">
    <property type="entry name" value="Transferase(Phosphotransferase) domain 1"/>
    <property type="match status" value="1"/>
</dbReference>
<name>A0A4Y9ZNI3_9AGAM</name>
<dbReference type="GO" id="GO:0044773">
    <property type="term" value="P:mitotic DNA damage checkpoint signaling"/>
    <property type="evidence" value="ECO:0007669"/>
    <property type="project" value="TreeGrafter"/>
</dbReference>
<dbReference type="EMBL" id="SFCI01001505">
    <property type="protein sequence ID" value="TFY75607.1"/>
    <property type="molecule type" value="Genomic_DNA"/>
</dbReference>
<dbReference type="OrthoDB" id="5987198at2759"/>
<dbReference type="InterPro" id="IPR000719">
    <property type="entry name" value="Prot_kinase_dom"/>
</dbReference>
<evidence type="ECO:0000313" key="2">
    <source>
        <dbReference type="EMBL" id="TFY75607.1"/>
    </source>
</evidence>
<dbReference type="PANTHER" id="PTHR44167:SF30">
    <property type="entry name" value="PHOSPHORYLASE KINASE"/>
    <property type="match status" value="1"/>
</dbReference>
<dbReference type="STRING" id="135208.A0A4Y9ZNI3"/>
<dbReference type="PANTHER" id="PTHR44167">
    <property type="entry name" value="OVARIAN-SPECIFIC SERINE/THREONINE-PROTEIN KINASE LOK-RELATED"/>
    <property type="match status" value="1"/>
</dbReference>